<evidence type="ECO:0000313" key="2">
    <source>
        <dbReference type="EMBL" id="PWU44405.1"/>
    </source>
</evidence>
<comment type="caution">
    <text evidence="2">The sequence shown here is derived from an EMBL/GenBank/DDBJ whole genome shotgun (WGS) entry which is preliminary data.</text>
</comment>
<protein>
    <submittedName>
        <fullName evidence="2">Uncharacterized protein</fullName>
    </submittedName>
</protein>
<sequence length="61" mass="6142">MLGTVLVGVVALPVAAVADAGPTAGDFGGHVVACEQAMGFDGYHNPGMHQGYSGWDPTHTC</sequence>
<keyword evidence="3" id="KW-1185">Reference proteome</keyword>
<dbReference type="EMBL" id="QGSV01000326">
    <property type="protein sequence ID" value="PWU44405.1"/>
    <property type="molecule type" value="Genomic_DNA"/>
</dbReference>
<dbReference type="Proteomes" id="UP000245683">
    <property type="component" value="Unassembled WGS sequence"/>
</dbReference>
<name>A0A317JUW6_9ACTN</name>
<gene>
    <name evidence="2" type="ORF">DLJ46_26265</name>
</gene>
<proteinExistence type="predicted"/>
<feature type="chain" id="PRO_5016345080" evidence="1">
    <location>
        <begin position="21"/>
        <end position="61"/>
    </location>
</feature>
<evidence type="ECO:0000256" key="1">
    <source>
        <dbReference type="SAM" id="SignalP"/>
    </source>
</evidence>
<evidence type="ECO:0000313" key="3">
    <source>
        <dbReference type="Proteomes" id="UP000245683"/>
    </source>
</evidence>
<reference evidence="3" key="1">
    <citation type="submission" date="2018-05" db="EMBL/GenBank/DDBJ databases">
        <title>Micromonospora globispora sp. nov. and Micromonospora rugosa sp. nov., isolated from marine sediment.</title>
        <authorList>
            <person name="Carro L."/>
            <person name="Aysel V."/>
            <person name="Cetin D."/>
            <person name="Igual J.M."/>
            <person name="Klenk H.-P."/>
            <person name="Trujillo M.E."/>
            <person name="Sahin N."/>
        </authorList>
    </citation>
    <scope>NUCLEOTIDE SEQUENCE [LARGE SCALE GENOMIC DNA]</scope>
    <source>
        <strain evidence="3">S2904</strain>
    </source>
</reference>
<dbReference type="AlphaFoldDB" id="A0A317JUW6"/>
<feature type="signal peptide" evidence="1">
    <location>
        <begin position="1"/>
        <end position="20"/>
    </location>
</feature>
<keyword evidence="1" id="KW-0732">Signal</keyword>
<organism evidence="2 3">
    <name type="scientific">Micromonospora globispora</name>
    <dbReference type="NCBI Taxonomy" id="1450148"/>
    <lineage>
        <taxon>Bacteria</taxon>
        <taxon>Bacillati</taxon>
        <taxon>Actinomycetota</taxon>
        <taxon>Actinomycetes</taxon>
        <taxon>Micromonosporales</taxon>
        <taxon>Micromonosporaceae</taxon>
        <taxon>Micromonospora</taxon>
    </lineage>
</organism>
<accession>A0A317JUW6</accession>